<reference evidence="2" key="1">
    <citation type="submission" date="2016-10" db="EMBL/GenBank/DDBJ databases">
        <authorList>
            <person name="Varghese N."/>
            <person name="Submissions S."/>
        </authorList>
    </citation>
    <scope>NUCLEOTIDE SEQUENCE [LARGE SCALE GENOMIC DNA]</scope>
    <source>
        <strain evidence="2">2SM5</strain>
    </source>
</reference>
<name>A0A1H1VZP3_9GAMM</name>
<dbReference type="OrthoDB" id="7058534at2"/>
<dbReference type="Proteomes" id="UP000243426">
    <property type="component" value="Chromosome I"/>
</dbReference>
<dbReference type="RefSeq" id="WP_090274804.1">
    <property type="nucleotide sequence ID" value="NZ_LT629748.1"/>
</dbReference>
<dbReference type="AlphaFoldDB" id="A0A1H1VZP3"/>
<evidence type="ECO:0000313" key="1">
    <source>
        <dbReference type="EMBL" id="SDS90253.1"/>
    </source>
</evidence>
<gene>
    <name evidence="1" type="ORF">SAMN05216198_3099</name>
</gene>
<accession>A0A1H1VZP3</accession>
<organism evidence="1 2">
    <name type="scientific">Halopseudomonas litoralis</name>
    <dbReference type="NCBI Taxonomy" id="797277"/>
    <lineage>
        <taxon>Bacteria</taxon>
        <taxon>Pseudomonadati</taxon>
        <taxon>Pseudomonadota</taxon>
        <taxon>Gammaproteobacteria</taxon>
        <taxon>Pseudomonadales</taxon>
        <taxon>Pseudomonadaceae</taxon>
        <taxon>Halopseudomonas</taxon>
    </lineage>
</organism>
<proteinExistence type="predicted"/>
<evidence type="ECO:0000313" key="2">
    <source>
        <dbReference type="Proteomes" id="UP000243426"/>
    </source>
</evidence>
<dbReference type="InterPro" id="IPR021312">
    <property type="entry name" value="DUF2889"/>
</dbReference>
<sequence length="250" mass="28050">MLFRRRVEIHTQKDGEIRAALEDDFHHFRVSIRHHQGIVTAIHGYAVRFPYTACPGAAKPLQDLIGMQLSEVAHSVTRATDGRHQCTHMLDLAGLAIAAAARRNEHRTYDVEIPTRVDGRTSPVLLRDGRPCLQWQIKGTLIEQPAPYSGVDLNQGMAGWAIKTLDPEDAEAALLLRRCTTISRGREYDLDVMQHARETSLCYAQQPVRAAHALRMKGSTLDFTDRPRALCASDQDWFAGKEPNLPVQQL</sequence>
<protein>
    <recommendedName>
        <fullName evidence="3">DUF2889 domain-containing protein</fullName>
    </recommendedName>
</protein>
<dbReference type="EMBL" id="LT629748">
    <property type="protein sequence ID" value="SDS90253.1"/>
    <property type="molecule type" value="Genomic_DNA"/>
</dbReference>
<evidence type="ECO:0008006" key="3">
    <source>
        <dbReference type="Google" id="ProtNLM"/>
    </source>
</evidence>
<keyword evidence="2" id="KW-1185">Reference proteome</keyword>
<dbReference type="Pfam" id="PF11136">
    <property type="entry name" value="DUF2889"/>
    <property type="match status" value="1"/>
</dbReference>